<proteinExistence type="predicted"/>
<dbReference type="KEGG" id="fpal:HYN49_00665"/>
<evidence type="ECO:0000313" key="2">
    <source>
        <dbReference type="EMBL" id="AWI24521.1"/>
    </source>
</evidence>
<gene>
    <name evidence="2" type="ORF">HYN49_00665</name>
</gene>
<keyword evidence="1" id="KW-0732">Signal</keyword>
<organism evidence="2 3">
    <name type="scientific">Flavobacterium pallidum</name>
    <dbReference type="NCBI Taxonomy" id="2172098"/>
    <lineage>
        <taxon>Bacteria</taxon>
        <taxon>Pseudomonadati</taxon>
        <taxon>Bacteroidota</taxon>
        <taxon>Flavobacteriia</taxon>
        <taxon>Flavobacteriales</taxon>
        <taxon>Flavobacteriaceae</taxon>
        <taxon>Flavobacterium</taxon>
    </lineage>
</organism>
<feature type="signal peptide" evidence="1">
    <location>
        <begin position="1"/>
        <end position="21"/>
    </location>
</feature>
<protein>
    <recommendedName>
        <fullName evidence="4">DUF5017 domain-containing protein</fullName>
    </recommendedName>
</protein>
<dbReference type="EMBL" id="CP029187">
    <property type="protein sequence ID" value="AWI24521.1"/>
    <property type="molecule type" value="Genomic_DNA"/>
</dbReference>
<dbReference type="Proteomes" id="UP000244937">
    <property type="component" value="Chromosome"/>
</dbReference>
<dbReference type="RefSeq" id="WP_108902320.1">
    <property type="nucleotide sequence ID" value="NZ_CP029187.1"/>
</dbReference>
<evidence type="ECO:0000256" key="1">
    <source>
        <dbReference type="SAM" id="SignalP"/>
    </source>
</evidence>
<name>A0A2S1SDR1_9FLAO</name>
<dbReference type="OrthoDB" id="1327228at2"/>
<accession>A0A2S1SDR1</accession>
<reference evidence="2 3" key="1">
    <citation type="submission" date="2018-05" db="EMBL/GenBank/DDBJ databases">
        <title>Genome sequencing of Flavobacterium sp. HYN0049.</title>
        <authorList>
            <person name="Yi H."/>
            <person name="Baek C."/>
        </authorList>
    </citation>
    <scope>NUCLEOTIDE SEQUENCE [LARGE SCALE GENOMIC DNA]</scope>
    <source>
        <strain evidence="2 3">HYN0049</strain>
    </source>
</reference>
<feature type="chain" id="PRO_5015467004" description="DUF5017 domain-containing protein" evidence="1">
    <location>
        <begin position="22"/>
        <end position="298"/>
    </location>
</feature>
<evidence type="ECO:0008006" key="4">
    <source>
        <dbReference type="Google" id="ProtNLM"/>
    </source>
</evidence>
<sequence>MKNIKLIFALLAMILLVPSCENDGGDSVIKTQNGTVPDIQKIQASDQVINFVSINNGGDVNLQFTVDIGLGEENFQSMDVVLFYIKGDGTINKFVLDQDVTSFPKTYTLTLADILADFADVNAVSDITIQDQLIVSTEITLKDGTLIKMTNDDGSANYAPNIASSSLYSVIQTYDVSCPIDDASNFSGNYKAVSDAWADYAAGDDIPLEYHPEDGQYTFRILSTNNPYLINYDTSYILVTIDPATGKVTAVSNEDFNYGPGSEYAVTGTGDVKSCTGAVTLDLLFSGNGPYKLVIEKE</sequence>
<keyword evidence="3" id="KW-1185">Reference proteome</keyword>
<dbReference type="AlphaFoldDB" id="A0A2S1SDR1"/>
<evidence type="ECO:0000313" key="3">
    <source>
        <dbReference type="Proteomes" id="UP000244937"/>
    </source>
</evidence>